<keyword evidence="2" id="KW-1185">Reference proteome</keyword>
<protein>
    <submittedName>
        <fullName evidence="3">Uncharacterized protein</fullName>
    </submittedName>
</protein>
<sequence>MSTPDSPTCETAHLVKYHFENATRTAEKKWSWSRWRSETKWFASWEVRPRGSVTDRIPSSCKDESGAEEKVTGQAAPRSAAAKMIVLTRGRWSAGVQQNSLCASYRRRRVCLIRGRRTRRRGGASNGHPSSAGQRCWSAPSLLPPKTFDQNRANSPPAGGKHAGPLLASAPCEHIE</sequence>
<feature type="compositionally biased region" description="Basic and acidic residues" evidence="1">
    <location>
        <begin position="61"/>
        <end position="71"/>
    </location>
</feature>
<reference evidence="3" key="1">
    <citation type="submission" date="2022-11" db="UniProtKB">
        <authorList>
            <consortium name="WormBaseParasite"/>
        </authorList>
    </citation>
    <scope>IDENTIFICATION</scope>
</reference>
<feature type="region of interest" description="Disordered" evidence="1">
    <location>
        <begin position="116"/>
        <end position="176"/>
    </location>
</feature>
<name>A0A914WKC5_9BILA</name>
<evidence type="ECO:0000256" key="1">
    <source>
        <dbReference type="SAM" id="MobiDB-lite"/>
    </source>
</evidence>
<dbReference type="Proteomes" id="UP000887566">
    <property type="component" value="Unplaced"/>
</dbReference>
<dbReference type="AlphaFoldDB" id="A0A914WKC5"/>
<dbReference type="WBParaSite" id="PSAMB.scaffold4391size14797.g24191.t1">
    <property type="protein sequence ID" value="PSAMB.scaffold4391size14797.g24191.t1"/>
    <property type="gene ID" value="PSAMB.scaffold4391size14797.g24191"/>
</dbReference>
<evidence type="ECO:0000313" key="2">
    <source>
        <dbReference type="Proteomes" id="UP000887566"/>
    </source>
</evidence>
<organism evidence="2 3">
    <name type="scientific">Plectus sambesii</name>
    <dbReference type="NCBI Taxonomy" id="2011161"/>
    <lineage>
        <taxon>Eukaryota</taxon>
        <taxon>Metazoa</taxon>
        <taxon>Ecdysozoa</taxon>
        <taxon>Nematoda</taxon>
        <taxon>Chromadorea</taxon>
        <taxon>Plectida</taxon>
        <taxon>Plectina</taxon>
        <taxon>Plectoidea</taxon>
        <taxon>Plectidae</taxon>
        <taxon>Plectus</taxon>
    </lineage>
</organism>
<evidence type="ECO:0000313" key="3">
    <source>
        <dbReference type="WBParaSite" id="PSAMB.scaffold4391size14797.g24191.t1"/>
    </source>
</evidence>
<feature type="region of interest" description="Disordered" evidence="1">
    <location>
        <begin position="53"/>
        <end position="75"/>
    </location>
</feature>
<accession>A0A914WKC5</accession>
<proteinExistence type="predicted"/>